<feature type="region of interest" description="Disordered" evidence="1">
    <location>
        <begin position="856"/>
        <end position="902"/>
    </location>
</feature>
<gene>
    <name evidence="2" type="ORF">VPNG_02282</name>
</gene>
<sequence length="902" mass="100023">MAHPPHSHQTSQAAATAPGHSASDTASADETTTTPQPPPHTPDAMAGEPERLRRETYRPMMTTADGRRAMLLLAAGAGGDAQFDEAAMEEAVRALKRRRRRMRDGTASDGGADTESDTDMGMGMNDLQRGNGACARKMYAYGPEVGPPAPGLDGDIDGLVLDTELLSLSDERIKGEFSAATIDVANDDDDDQNPKDTGPAYKPGFNLLESICSHIWLATEVGKHMRPADIVRLYSVSRSFHLLVRQFWQSTVTAWGEHMAPSSQRVFFWKFYSRYAIQDPTGTTWAAPGPFASSFPRPAWAAPLRGRAHDASVRLVPGLRYLAMIAEREVRVRDILACLARAGHRLPASAHVALKKIWLLMDISTNGLRRAFVRNGELWTDGDLYDAQMFLVKLQMRFNEPVFGPNCPSLVETLLGQREGLTPLWRLLRGGGRKGFRDLLDVMQMRARYCVDGGGDGAAARHRDRWEDYFGVPAWDLGFGHLEGWGEGVVHLSRPDELIVEEAVRRGGMALRDHLVFMVFWGHVDWEKRRNLVPTEEEMYMSDDELPPLTTSAGRKCGNVPFEHGNWLPVHAAKARWDSLTDEEKLAINKRDELDDIKFLPWDDDDEGFFDPDPVEFDGTKTAEDDDGDSHGEDCICEECEGACKKCGEIHDEEDDEECCGSGSEGDEAEDEGDDEDEDESEEKDKSFNIPAGVTDPAIIKMWNKLTTKQKQHIASTHASAQARLHTRRRVSGTAIVNRAPIGTTTLYPRDYKISDATCLALLRRYDVFPDEMFSPAPPGEEYEEHREPEGVEGEADEMMDEDNSGGDGDDENSTTDDEALKALGNEEYSDDELDFDVDKYKSYLAEAREEIGLIGGFADGGDDDEEDGDLAMASSKQAHEADVEGSEATRIPMKLPDTRYC</sequence>
<dbReference type="OrthoDB" id="4966at2759"/>
<comment type="caution">
    <text evidence="2">The sequence shown here is derived from an EMBL/GenBank/DDBJ whole genome shotgun (WGS) entry which is preliminary data.</text>
</comment>
<feature type="compositionally biased region" description="Low complexity" evidence="1">
    <location>
        <begin position="21"/>
        <end position="34"/>
    </location>
</feature>
<feature type="compositionally biased region" description="Basic and acidic residues" evidence="1">
    <location>
        <begin position="618"/>
        <end position="631"/>
    </location>
</feature>
<feature type="region of interest" description="Disordered" evidence="1">
    <location>
        <begin position="99"/>
        <end position="124"/>
    </location>
</feature>
<feature type="region of interest" description="Disordered" evidence="1">
    <location>
        <begin position="773"/>
        <end position="829"/>
    </location>
</feature>
<feature type="region of interest" description="Disordered" evidence="1">
    <location>
        <begin position="603"/>
        <end position="631"/>
    </location>
</feature>
<feature type="compositionally biased region" description="Acidic residues" evidence="1">
    <location>
        <begin position="654"/>
        <end position="682"/>
    </location>
</feature>
<evidence type="ECO:0000313" key="3">
    <source>
        <dbReference type="Proteomes" id="UP000285146"/>
    </source>
</evidence>
<dbReference type="EMBL" id="LKEB01000009">
    <property type="protein sequence ID" value="ROW15413.1"/>
    <property type="molecule type" value="Genomic_DNA"/>
</dbReference>
<evidence type="ECO:0000256" key="1">
    <source>
        <dbReference type="SAM" id="MobiDB-lite"/>
    </source>
</evidence>
<feature type="region of interest" description="Disordered" evidence="1">
    <location>
        <begin position="1"/>
        <end position="52"/>
    </location>
</feature>
<dbReference type="AlphaFoldDB" id="A0A423XGK4"/>
<protein>
    <submittedName>
        <fullName evidence="2">Uncharacterized protein</fullName>
    </submittedName>
</protein>
<accession>A0A423XGK4</accession>
<proteinExistence type="predicted"/>
<feature type="compositionally biased region" description="Acidic residues" evidence="1">
    <location>
        <begin position="603"/>
        <end position="616"/>
    </location>
</feature>
<dbReference type="InParanoid" id="A0A423XGK4"/>
<feature type="compositionally biased region" description="Acidic residues" evidence="1">
    <location>
        <begin position="791"/>
        <end position="818"/>
    </location>
</feature>
<keyword evidence="3" id="KW-1185">Reference proteome</keyword>
<organism evidence="2 3">
    <name type="scientific">Cytospora leucostoma</name>
    <dbReference type="NCBI Taxonomy" id="1230097"/>
    <lineage>
        <taxon>Eukaryota</taxon>
        <taxon>Fungi</taxon>
        <taxon>Dikarya</taxon>
        <taxon>Ascomycota</taxon>
        <taxon>Pezizomycotina</taxon>
        <taxon>Sordariomycetes</taxon>
        <taxon>Sordariomycetidae</taxon>
        <taxon>Diaporthales</taxon>
        <taxon>Cytosporaceae</taxon>
        <taxon>Cytospora</taxon>
    </lineage>
</organism>
<reference evidence="2 3" key="1">
    <citation type="submission" date="2015-09" db="EMBL/GenBank/DDBJ databases">
        <title>Host preference determinants of Valsa canker pathogens revealed by comparative genomics.</title>
        <authorList>
            <person name="Yin Z."/>
            <person name="Huang L."/>
        </authorList>
    </citation>
    <scope>NUCLEOTIDE SEQUENCE [LARGE SCALE GENOMIC DNA]</scope>
    <source>
        <strain evidence="2 3">SXYLt</strain>
    </source>
</reference>
<feature type="compositionally biased region" description="Acidic residues" evidence="1">
    <location>
        <begin position="861"/>
        <end position="870"/>
    </location>
</feature>
<evidence type="ECO:0000313" key="2">
    <source>
        <dbReference type="EMBL" id="ROW15413.1"/>
    </source>
</evidence>
<dbReference type="Proteomes" id="UP000285146">
    <property type="component" value="Unassembled WGS sequence"/>
</dbReference>
<name>A0A423XGK4_9PEZI</name>
<feature type="region of interest" description="Disordered" evidence="1">
    <location>
        <begin position="654"/>
        <end position="693"/>
    </location>
</feature>
<dbReference type="STRING" id="1230097.A0A423XGK4"/>